<gene>
    <name evidence="2" type="ORF">QT969_06715</name>
</gene>
<dbReference type="EMBL" id="JAUBOF010000014">
    <property type="protein sequence ID" value="MDM7487973.1"/>
    <property type="molecule type" value="Genomic_DNA"/>
</dbReference>
<feature type="non-terminal residue" evidence="2">
    <location>
        <position position="1"/>
    </location>
</feature>
<name>A0ABT7RJZ9_9NOCA</name>
<reference evidence="2 3" key="1">
    <citation type="submission" date="2023-06" db="EMBL/GenBank/DDBJ databases">
        <title>Rhodococcus indonesiensis sp. nov a new member of the Rhodococcus ruber lineage isolated from a sediment of neutral hot spring.</title>
        <authorList>
            <person name="Kusuma A.B."/>
            <person name="Fenylestari G."/>
            <person name="Ammar F."/>
            <person name="Nouioui I."/>
            <person name="Goodfellow M."/>
        </authorList>
    </citation>
    <scope>NUCLEOTIDE SEQUENCE [LARGE SCALE GENOMIC DNA]</scope>
    <source>
        <strain evidence="2 3">CSLK01-03</strain>
    </source>
</reference>
<comment type="caution">
    <text evidence="2">The sequence shown here is derived from an EMBL/GenBank/DDBJ whole genome shotgun (WGS) entry which is preliminary data.</text>
</comment>
<feature type="compositionally biased region" description="Polar residues" evidence="1">
    <location>
        <begin position="61"/>
        <end position="79"/>
    </location>
</feature>
<accession>A0ABT7RJZ9</accession>
<proteinExistence type="predicted"/>
<dbReference type="Proteomes" id="UP001233164">
    <property type="component" value="Unassembled WGS sequence"/>
</dbReference>
<evidence type="ECO:0000313" key="2">
    <source>
        <dbReference type="EMBL" id="MDM7487973.1"/>
    </source>
</evidence>
<sequence length="159" mass="16689">RSIDATRLGDTTPRIIRETGARSHTELGDRGPAVRDYEEGNGGCAAARQVSGHHVAAADQQFPSSATRAGTPGRSTPTEQGLARPCEYPMGPFAEFTVGDGEPGTDVLDNPLANVGGEVGIHRYRHETGLGDAAHRPHGLDGVLAAQQDAFAVGRARRL</sequence>
<evidence type="ECO:0000256" key="1">
    <source>
        <dbReference type="SAM" id="MobiDB-lite"/>
    </source>
</evidence>
<protein>
    <submittedName>
        <fullName evidence="2">Uncharacterized protein</fullName>
    </submittedName>
</protein>
<evidence type="ECO:0000313" key="3">
    <source>
        <dbReference type="Proteomes" id="UP001233164"/>
    </source>
</evidence>
<organism evidence="2 3">
    <name type="scientific">Rhodococcus indonesiensis</name>
    <dbReference type="NCBI Taxonomy" id="3055869"/>
    <lineage>
        <taxon>Bacteria</taxon>
        <taxon>Bacillati</taxon>
        <taxon>Actinomycetota</taxon>
        <taxon>Actinomycetes</taxon>
        <taxon>Mycobacteriales</taxon>
        <taxon>Nocardiaceae</taxon>
        <taxon>Rhodococcus</taxon>
    </lineage>
</organism>
<feature type="region of interest" description="Disordered" evidence="1">
    <location>
        <begin position="53"/>
        <end position="84"/>
    </location>
</feature>
<keyword evidence="3" id="KW-1185">Reference proteome</keyword>